<proteinExistence type="predicted"/>
<evidence type="ECO:0000259" key="4">
    <source>
        <dbReference type="Pfam" id="PF05592"/>
    </source>
</evidence>
<dbReference type="Gene3D" id="1.50.10.10">
    <property type="match status" value="1"/>
</dbReference>
<sequence length="935" mass="103782">MALASRPFAVTDVRFEHYLPEYALGVHELQPRVSWRFQNAPEGFQQQGYELELVDIPSSSQETRNLGTFKVESSASALVPWPHQDRLQSRQRVGVRVRVWDGTGCNSEWSEQSVLEVGLLNRQDWKCQRITTSWPTDPSRPGPEHLFRKQFSTRAEVAHARLYITAQGLYEANINGTRVGDQLLTPGWTDYSKRLQYQTYDVTQLVSPGPHENCIGVRLAEGWFCGRIGFEGGRRNIWGSQMTLLAQLEIQYADGVQEVICTDDTWQTTLGPTRLAEIYDGEKYDANLEIPGWSTGGGANSGVWRNATALENLPETTKLIAGTGEPVRAVEVLKPVRHIQTPSGKSILDFGQNCTGYTRIKKVRGVRGQTITLFHAEVLEHGELGRRPLRQADACDQYTFSGATEGESWEPRFTFHGFRYVQVDGWPASEEAGNSMMDSFEVVVCHSAMEPVGTFSCSDPRLEKLHTNVKWSMRSNFVSIPTDCPQRDERLGWTGDLALFAPAATLLYNCYGLVANWLVDVRGDQDDLDGIPPVVSPNVVKEDFVWGEVTPFAIWHDCTILGPWALYQATGDSTILATSYESMTTWLDRIPRNKTRGTILWDPNLFQLGDWLDPSASPHNAAGGQTDSILVADAFLIHSLETMANVCAILEAGSTQADAYRAAAERYRSETQQAKSAFQNEYISPSGRVVSDSQAAYALAIVFDLFETRAQKMRAGERLAEIVRRNDFKVGTGFAGTPFVCEALALANQTPVAYGMLLNEQCPSWLYPVTMGATTVWERWDSMLPDGTINPGSMTSFNHYAFGAVITFFYERIVGLKRLEPGWKRASFTPAPGGGLTHSQASVLTPYGELSCTWSLDRKGGEQVDGEQPTALQVAVVVPANVVVELVLPSTAADLERKQSIQELSSGTWSFCVPWVGSSDAEWPVKPIHVNPFRP</sequence>
<comment type="caution">
    <text evidence="8">The sequence shown here is derived from an EMBL/GenBank/DDBJ whole genome shotgun (WGS) entry which is preliminary data.</text>
</comment>
<dbReference type="SUPFAM" id="SSF48208">
    <property type="entry name" value="Six-hairpin glycosidases"/>
    <property type="match status" value="1"/>
</dbReference>
<dbReference type="Gene3D" id="2.60.40.10">
    <property type="entry name" value="Immunoglobulins"/>
    <property type="match status" value="1"/>
</dbReference>
<feature type="domain" description="Bacterial alpha-L-rhamnosidase N-terminal" evidence="5">
    <location>
        <begin position="156"/>
        <end position="331"/>
    </location>
</feature>
<evidence type="ECO:0000259" key="7">
    <source>
        <dbReference type="Pfam" id="PF17390"/>
    </source>
</evidence>
<dbReference type="EMBL" id="LGRB01000011">
    <property type="protein sequence ID" value="OCT49397.1"/>
    <property type="molecule type" value="Genomic_DNA"/>
</dbReference>
<dbReference type="PIRSF" id="PIRSF010631">
    <property type="entry name" value="A-rhamnsds"/>
    <property type="match status" value="1"/>
</dbReference>
<dbReference type="Pfam" id="PF17390">
    <property type="entry name" value="Bac_rhamnosid_C"/>
    <property type="match status" value="1"/>
</dbReference>
<feature type="domain" description="Alpha-L-rhamnosidase C-terminal" evidence="7">
    <location>
        <begin position="815"/>
        <end position="897"/>
    </location>
</feature>
<dbReference type="VEuPathDB" id="FungiDB:G647_03314"/>
<evidence type="ECO:0000259" key="5">
    <source>
        <dbReference type="Pfam" id="PF08531"/>
    </source>
</evidence>
<dbReference type="Pfam" id="PF05592">
    <property type="entry name" value="Bac_rhamnosid"/>
    <property type="match status" value="1"/>
</dbReference>
<comment type="catalytic activity">
    <reaction evidence="1">
        <text>Hydrolysis of terminal non-reducing alpha-L-rhamnose residues in alpha-L-rhamnosides.</text>
        <dbReference type="EC" id="3.2.1.40"/>
    </reaction>
</comment>
<dbReference type="Gene3D" id="2.60.120.260">
    <property type="entry name" value="Galactose-binding domain-like"/>
    <property type="match status" value="2"/>
</dbReference>
<dbReference type="GO" id="GO:0005975">
    <property type="term" value="P:carbohydrate metabolic process"/>
    <property type="evidence" value="ECO:0007669"/>
    <property type="project" value="InterPro"/>
</dbReference>
<dbReference type="PANTHER" id="PTHR33307">
    <property type="entry name" value="ALPHA-RHAMNOSIDASE (EUROFUNG)"/>
    <property type="match status" value="1"/>
</dbReference>
<dbReference type="Pfam" id="PF17389">
    <property type="entry name" value="Bac_rhamnosid6H"/>
    <property type="match status" value="1"/>
</dbReference>
<feature type="domain" description="Alpha-L-rhamnosidase concanavalin-like" evidence="4">
    <location>
        <begin position="340"/>
        <end position="432"/>
    </location>
</feature>
<evidence type="ECO:0000256" key="2">
    <source>
        <dbReference type="ARBA" id="ARBA00012652"/>
    </source>
</evidence>
<dbReference type="EC" id="3.2.1.40" evidence="2"/>
<gene>
    <name evidence="8" type="ORF">CLCR_04563</name>
</gene>
<dbReference type="InterPro" id="IPR012341">
    <property type="entry name" value="6hp_glycosidase-like_sf"/>
</dbReference>
<evidence type="ECO:0000313" key="8">
    <source>
        <dbReference type="EMBL" id="OCT49397.1"/>
    </source>
</evidence>
<dbReference type="InterPro" id="IPR008928">
    <property type="entry name" value="6-hairpin_glycosidase_sf"/>
</dbReference>
<dbReference type="Pfam" id="PF25788">
    <property type="entry name" value="Ig_Rha78A_N"/>
    <property type="match status" value="1"/>
</dbReference>
<dbReference type="GO" id="GO:0030596">
    <property type="term" value="F:alpha-L-rhamnosidase activity"/>
    <property type="evidence" value="ECO:0007669"/>
    <property type="project" value="UniProtKB-EC"/>
</dbReference>
<evidence type="ECO:0000256" key="3">
    <source>
        <dbReference type="ARBA" id="ARBA00022801"/>
    </source>
</evidence>
<keyword evidence="3" id="KW-0378">Hydrolase</keyword>
<dbReference type="InterPro" id="IPR013783">
    <property type="entry name" value="Ig-like_fold"/>
</dbReference>
<dbReference type="InterPro" id="IPR035396">
    <property type="entry name" value="Bac_rhamnosid6H"/>
</dbReference>
<dbReference type="VEuPathDB" id="FungiDB:CLCR_04563"/>
<reference evidence="9" key="1">
    <citation type="submission" date="2015-07" db="EMBL/GenBank/DDBJ databases">
        <authorList>
            <person name="Teixeira M.M."/>
            <person name="Souza R.C."/>
            <person name="Almeida L.G."/>
            <person name="Vicente V.A."/>
            <person name="de Hoog S."/>
            <person name="Bocca A.L."/>
            <person name="de Almeida S.R."/>
            <person name="Vasconcelos A.T."/>
            <person name="Felipe M.S."/>
        </authorList>
    </citation>
    <scope>NUCLEOTIDE SEQUENCE [LARGE SCALE GENOMIC DNA]</scope>
    <source>
        <strain evidence="9">KSF</strain>
    </source>
</reference>
<dbReference type="Proteomes" id="UP000094526">
    <property type="component" value="Unassembled WGS sequence"/>
</dbReference>
<accession>A0A1C1CLM9</accession>
<dbReference type="InterPro" id="IPR016007">
    <property type="entry name" value="Alpha_rhamnosid"/>
</dbReference>
<dbReference type="PANTHER" id="PTHR33307:SF6">
    <property type="entry name" value="ALPHA-RHAMNOSIDASE (EUROFUNG)-RELATED"/>
    <property type="match status" value="1"/>
</dbReference>
<evidence type="ECO:0000256" key="1">
    <source>
        <dbReference type="ARBA" id="ARBA00001445"/>
    </source>
</evidence>
<keyword evidence="9" id="KW-1185">Reference proteome</keyword>
<organism evidence="8 9">
    <name type="scientific">Cladophialophora carrionii</name>
    <dbReference type="NCBI Taxonomy" id="86049"/>
    <lineage>
        <taxon>Eukaryota</taxon>
        <taxon>Fungi</taxon>
        <taxon>Dikarya</taxon>
        <taxon>Ascomycota</taxon>
        <taxon>Pezizomycotina</taxon>
        <taxon>Eurotiomycetes</taxon>
        <taxon>Chaetothyriomycetidae</taxon>
        <taxon>Chaetothyriales</taxon>
        <taxon>Herpotrichiellaceae</taxon>
        <taxon>Cladophialophora</taxon>
    </lineage>
</organism>
<evidence type="ECO:0000259" key="6">
    <source>
        <dbReference type="Pfam" id="PF17389"/>
    </source>
</evidence>
<dbReference type="Pfam" id="PF08531">
    <property type="entry name" value="Bac_rhamnosid_N"/>
    <property type="match status" value="1"/>
</dbReference>
<dbReference type="AlphaFoldDB" id="A0A1C1CLM9"/>
<dbReference type="InterPro" id="IPR013737">
    <property type="entry name" value="Bac_rhamnosid_N"/>
</dbReference>
<dbReference type="Gene3D" id="2.60.420.10">
    <property type="entry name" value="Maltose phosphorylase, domain 3"/>
    <property type="match status" value="1"/>
</dbReference>
<dbReference type="InterPro" id="IPR008902">
    <property type="entry name" value="Rhamnosid_concanavalin"/>
</dbReference>
<protein>
    <recommendedName>
        <fullName evidence="2">alpha-L-rhamnosidase</fullName>
        <ecNumber evidence="2">3.2.1.40</ecNumber>
    </recommendedName>
</protein>
<name>A0A1C1CLM9_9EURO</name>
<evidence type="ECO:0000313" key="9">
    <source>
        <dbReference type="Proteomes" id="UP000094526"/>
    </source>
</evidence>
<feature type="domain" description="Alpha-L-rhamnosidase six-hairpin glycosidase" evidence="6">
    <location>
        <begin position="452"/>
        <end position="813"/>
    </location>
</feature>
<dbReference type="OrthoDB" id="10036721at2759"/>
<dbReference type="STRING" id="86049.A0A1C1CLM9"/>
<dbReference type="InterPro" id="IPR035398">
    <property type="entry name" value="Bac_rhamnosid_C"/>
</dbReference>